<protein>
    <recommendedName>
        <fullName evidence="3">PCI domain-containing protein</fullName>
    </recommendedName>
</protein>
<dbReference type="PROSITE" id="PS50250">
    <property type="entry name" value="PCI"/>
    <property type="match status" value="1"/>
</dbReference>
<reference evidence="5" key="1">
    <citation type="submission" date="2016-05" db="EMBL/GenBank/DDBJ databases">
        <title>Comparative genomics of biotechnologically important yeasts.</title>
        <authorList>
            <consortium name="DOE Joint Genome Institute"/>
            <person name="Riley R."/>
            <person name="Haridas S."/>
            <person name="Wolfe K.H."/>
            <person name="Lopes M.R."/>
            <person name="Hittinger C.T."/>
            <person name="Goker M."/>
            <person name="Salamov A."/>
            <person name="Wisecaver J."/>
            <person name="Long T.M."/>
            <person name="Aerts A.L."/>
            <person name="Barry K."/>
            <person name="Choi C."/>
            <person name="Clum A."/>
            <person name="Coughlan A.Y."/>
            <person name="Deshpande S."/>
            <person name="Douglass A.P."/>
            <person name="Hanson S.J."/>
            <person name="Klenk H.-P."/>
            <person name="Labutti K."/>
            <person name="Lapidus A."/>
            <person name="Lindquist E."/>
            <person name="Lipzen A."/>
            <person name="Meier-Kolthoff J.P."/>
            <person name="Ohm R.A."/>
            <person name="Otillar R.P."/>
            <person name="Pangilinan J."/>
            <person name="Peng Y."/>
            <person name="Rokas A."/>
            <person name="Rosa C.A."/>
            <person name="Scheuner C."/>
            <person name="Sibirny A.A."/>
            <person name="Slot J.C."/>
            <person name="Stielow J.B."/>
            <person name="Sun H."/>
            <person name="Kurtzman C.P."/>
            <person name="Blackwell M."/>
            <person name="Grigoriev I.V."/>
            <person name="Jeffries T.W."/>
        </authorList>
    </citation>
    <scope>NUCLEOTIDE SEQUENCE [LARGE SCALE GENOMIC DNA]</scope>
    <source>
        <strain evidence="5">NRRL Y-1933</strain>
    </source>
</reference>
<dbReference type="GO" id="GO:0005829">
    <property type="term" value="C:cytosol"/>
    <property type="evidence" value="ECO:0007669"/>
    <property type="project" value="EnsemblFungi"/>
</dbReference>
<dbReference type="InterPro" id="IPR040798">
    <property type="entry name" value="Rpn9_C"/>
</dbReference>
<keyword evidence="2" id="KW-0647">Proteasome</keyword>
<dbReference type="GO" id="GO:0005634">
    <property type="term" value="C:nucleus"/>
    <property type="evidence" value="ECO:0007669"/>
    <property type="project" value="EnsemblFungi"/>
</dbReference>
<dbReference type="RefSeq" id="XP_020073777.1">
    <property type="nucleotide sequence ID" value="XM_020219141.1"/>
</dbReference>
<dbReference type="GeneID" id="30993691"/>
<evidence type="ECO:0000313" key="4">
    <source>
        <dbReference type="EMBL" id="ODV64710.1"/>
    </source>
</evidence>
<dbReference type="SUPFAM" id="SSF46785">
    <property type="entry name" value="Winged helix' DNA-binding domain"/>
    <property type="match status" value="1"/>
</dbReference>
<dbReference type="PANTHER" id="PTHR10539:SF0">
    <property type="entry name" value="26S PROTEASOME NON-ATPASE REGULATORY SUBUNIT 13"/>
    <property type="match status" value="1"/>
</dbReference>
<sequence>MSAMELDGDVSTVLASLRLEVESGDLINIFYQFEDFYERKLWHQLTLALDDFYSLPDSKSNNLRIKIYDSFVSQFQQKLNPIKVVDFLLASFPNDDKRDQEAALEKLIQLKDQFISQATPSLKKAATDDDELKALLNKEESIVYVDLQISRFYLLLGNKVKSEEILELVESKFDDSSSDSQVFNSKINAAFYLTKCQLYKIDENYNQFYSNGLLYLSSIENTPTPLTNEEKISLCYDLCIAALLGDKIYNFGELILHDVLNVIKSESSPYFWLFNLIQSLNAGKLNDFNHWLKVGIPKSPFLVKFQFFLQQKIIITSLLELISLKSTTNKRLSFKEISDFTGTPGNDVEHLIIKCFSLNLIKGYINQIDEILVVTWLQPRILNLDQVKALYSHLVDWDAKVEQLGKQVHESGGQVWAGL</sequence>
<dbReference type="InterPro" id="IPR036390">
    <property type="entry name" value="WH_DNA-bd_sf"/>
</dbReference>
<dbReference type="STRING" id="984485.A0A1E4RBT1"/>
<evidence type="ECO:0000313" key="5">
    <source>
        <dbReference type="Proteomes" id="UP000095085"/>
    </source>
</evidence>
<feature type="domain" description="PCI" evidence="3">
    <location>
        <begin position="208"/>
        <end position="379"/>
    </location>
</feature>
<evidence type="ECO:0000259" key="3">
    <source>
        <dbReference type="PROSITE" id="PS50250"/>
    </source>
</evidence>
<organism evidence="4 5">
    <name type="scientific">Hyphopichia burtonii NRRL Y-1933</name>
    <dbReference type="NCBI Taxonomy" id="984485"/>
    <lineage>
        <taxon>Eukaryota</taxon>
        <taxon>Fungi</taxon>
        <taxon>Dikarya</taxon>
        <taxon>Ascomycota</taxon>
        <taxon>Saccharomycotina</taxon>
        <taxon>Pichiomycetes</taxon>
        <taxon>Debaryomycetaceae</taxon>
        <taxon>Hyphopichia</taxon>
    </lineage>
</organism>
<name>A0A1E4RBT1_9ASCO</name>
<dbReference type="AlphaFoldDB" id="A0A1E4RBT1"/>
<dbReference type="SMART" id="SM00088">
    <property type="entry name" value="PINT"/>
    <property type="match status" value="1"/>
</dbReference>
<dbReference type="InterPro" id="IPR054179">
    <property type="entry name" value="PSD13_N"/>
</dbReference>
<dbReference type="EMBL" id="KV454547">
    <property type="protein sequence ID" value="ODV64710.1"/>
    <property type="molecule type" value="Genomic_DNA"/>
</dbReference>
<dbReference type="GO" id="GO:0043161">
    <property type="term" value="P:proteasome-mediated ubiquitin-dependent protein catabolic process"/>
    <property type="evidence" value="ECO:0007669"/>
    <property type="project" value="EnsemblFungi"/>
</dbReference>
<proteinExistence type="inferred from homology"/>
<dbReference type="GO" id="GO:0034515">
    <property type="term" value="C:proteasome storage granule"/>
    <property type="evidence" value="ECO:0007669"/>
    <property type="project" value="EnsemblFungi"/>
</dbReference>
<dbReference type="Proteomes" id="UP000095085">
    <property type="component" value="Unassembled WGS sequence"/>
</dbReference>
<dbReference type="PANTHER" id="PTHR10539">
    <property type="entry name" value="26S PROTEASOME NON-ATPASE REGULATORY SUBUNIT 13"/>
    <property type="match status" value="1"/>
</dbReference>
<dbReference type="Pfam" id="PF18261">
    <property type="entry name" value="Rpn9_C"/>
    <property type="match status" value="1"/>
</dbReference>
<dbReference type="InterPro" id="IPR000717">
    <property type="entry name" value="PCI_dom"/>
</dbReference>
<accession>A0A1E4RBT1</accession>
<gene>
    <name evidence="4" type="ORF">HYPBUDRAFT_115717</name>
</gene>
<dbReference type="GO" id="GO:0008541">
    <property type="term" value="C:proteasome regulatory particle, lid subcomplex"/>
    <property type="evidence" value="ECO:0007669"/>
    <property type="project" value="EnsemblFungi"/>
</dbReference>
<keyword evidence="5" id="KW-1185">Reference proteome</keyword>
<dbReference type="Pfam" id="PF01399">
    <property type="entry name" value="PCI"/>
    <property type="match status" value="1"/>
</dbReference>
<dbReference type="OrthoDB" id="1093at2759"/>
<dbReference type="GO" id="GO:0043248">
    <property type="term" value="P:proteasome assembly"/>
    <property type="evidence" value="ECO:0007669"/>
    <property type="project" value="EnsemblFungi"/>
</dbReference>
<comment type="similarity">
    <text evidence="1">Belongs to the proteasome subunit S11 family.</text>
</comment>
<dbReference type="GO" id="GO:0005198">
    <property type="term" value="F:structural molecule activity"/>
    <property type="evidence" value="ECO:0007669"/>
    <property type="project" value="EnsemblFungi"/>
</dbReference>
<dbReference type="Pfam" id="PF22037">
    <property type="entry name" value="PSD13_N"/>
    <property type="match status" value="1"/>
</dbReference>
<dbReference type="InterPro" id="IPR035298">
    <property type="entry name" value="PSMD13"/>
</dbReference>
<evidence type="ECO:0000256" key="1">
    <source>
        <dbReference type="ARBA" id="ARBA00006207"/>
    </source>
</evidence>
<evidence type="ECO:0000256" key="2">
    <source>
        <dbReference type="ARBA" id="ARBA00022942"/>
    </source>
</evidence>